<evidence type="ECO:0000259" key="10">
    <source>
        <dbReference type="Pfam" id="PF25917"/>
    </source>
</evidence>
<organism evidence="13 14">
    <name type="scientific">Zymobacter palmae</name>
    <dbReference type="NCBI Taxonomy" id="33074"/>
    <lineage>
        <taxon>Bacteria</taxon>
        <taxon>Pseudomonadati</taxon>
        <taxon>Pseudomonadota</taxon>
        <taxon>Gammaproteobacteria</taxon>
        <taxon>Oceanospirillales</taxon>
        <taxon>Halomonadaceae</taxon>
        <taxon>Zymobacter group</taxon>
        <taxon>Zymobacter</taxon>
    </lineage>
</organism>
<gene>
    <name evidence="13" type="ORF">ZBT109_2208</name>
</gene>
<dbReference type="EMBL" id="AP018933">
    <property type="protein sequence ID" value="BBG30943.1"/>
    <property type="molecule type" value="Genomic_DNA"/>
</dbReference>
<keyword evidence="14" id="KW-1185">Reference proteome</keyword>
<proteinExistence type="inferred from homology"/>
<dbReference type="InterPro" id="IPR058626">
    <property type="entry name" value="MdtA-like_b-barrel"/>
</dbReference>
<comment type="similarity">
    <text evidence="2">Belongs to the membrane fusion protein (MFP) (TC 8.A.1) family.</text>
</comment>
<dbReference type="AlphaFoldDB" id="A0A348HH41"/>
<keyword evidence="3" id="KW-1003">Cell membrane</keyword>
<dbReference type="InterPro" id="IPR058624">
    <property type="entry name" value="MdtA-like_HH"/>
</dbReference>
<evidence type="ECO:0000313" key="14">
    <source>
        <dbReference type="Proteomes" id="UP000267342"/>
    </source>
</evidence>
<dbReference type="PANTHER" id="PTHR30469">
    <property type="entry name" value="MULTIDRUG RESISTANCE PROTEIN MDTA"/>
    <property type="match status" value="1"/>
</dbReference>
<dbReference type="RefSeq" id="WP_027705834.1">
    <property type="nucleotide sequence ID" value="NZ_AP018933.1"/>
</dbReference>
<keyword evidence="8" id="KW-0812">Transmembrane</keyword>
<evidence type="ECO:0000259" key="9">
    <source>
        <dbReference type="Pfam" id="PF25876"/>
    </source>
</evidence>
<keyword evidence="4" id="KW-0997">Cell inner membrane</keyword>
<evidence type="ECO:0000256" key="8">
    <source>
        <dbReference type="SAM" id="Phobius"/>
    </source>
</evidence>
<feature type="domain" description="YknX-like C-terminal permuted SH3-like" evidence="12">
    <location>
        <begin position="310"/>
        <end position="377"/>
    </location>
</feature>
<dbReference type="InterPro" id="IPR006143">
    <property type="entry name" value="RND_pump_MFP"/>
</dbReference>
<dbReference type="InterPro" id="IPR058637">
    <property type="entry name" value="YknX-like_C"/>
</dbReference>
<feature type="domain" description="Multidrug resistance protein MdtA-like barrel-sandwich hybrid" evidence="10">
    <location>
        <begin position="76"/>
        <end position="218"/>
    </location>
</feature>
<dbReference type="Pfam" id="PF25944">
    <property type="entry name" value="Beta-barrel_RND"/>
    <property type="match status" value="1"/>
</dbReference>
<dbReference type="Gene3D" id="2.40.30.170">
    <property type="match status" value="1"/>
</dbReference>
<evidence type="ECO:0000256" key="1">
    <source>
        <dbReference type="ARBA" id="ARBA00004236"/>
    </source>
</evidence>
<evidence type="ECO:0000256" key="3">
    <source>
        <dbReference type="ARBA" id="ARBA00022475"/>
    </source>
</evidence>
<dbReference type="STRING" id="1123510.GCA_000620025_00684"/>
<keyword evidence="8" id="KW-1133">Transmembrane helix</keyword>
<keyword evidence="6" id="KW-0175">Coiled coil</keyword>
<evidence type="ECO:0000256" key="7">
    <source>
        <dbReference type="SAM" id="MobiDB-lite"/>
    </source>
</evidence>
<dbReference type="Pfam" id="PF25876">
    <property type="entry name" value="HH_MFP_RND"/>
    <property type="match status" value="1"/>
</dbReference>
<evidence type="ECO:0000256" key="4">
    <source>
        <dbReference type="ARBA" id="ARBA00022519"/>
    </source>
</evidence>
<dbReference type="NCBIfam" id="TIGR01730">
    <property type="entry name" value="RND_mfp"/>
    <property type="match status" value="1"/>
</dbReference>
<dbReference type="KEGG" id="zpl:ZBT109_2208"/>
<comment type="subcellular location">
    <subcellularLocation>
        <location evidence="1">Cell membrane</location>
    </subcellularLocation>
</comment>
<evidence type="ECO:0000256" key="2">
    <source>
        <dbReference type="ARBA" id="ARBA00009477"/>
    </source>
</evidence>
<feature type="compositionally biased region" description="Basic and acidic residues" evidence="7">
    <location>
        <begin position="382"/>
        <end position="397"/>
    </location>
</feature>
<sequence length="397" mass="43005">MSKTSSHSAPRRKGRIGVVLVIAVLAIGGYGYFHYGKSRPQEEKTARSISVLYEEVVLKDMPVEVKALGTLSANATVTVTSRIDGQLMKLHFTDGQYVQEGQLLAELDTRTYQATKAQYEGQLAKDNAQLRSEKRKYERYQQLFQNGAISRQDLDTQRASSEGYEGSIKSDQAQIAAAALNISFGRIVAPISGYTGLHQVDVGNMVHSSDTTGIVTITQTQPMALTFSVPERYLSQIMGMLRDSKTMPVQVMDAFGRSVLAQGAVSYASNQIDINTGSIKLKALLPNTDNQLYPNQSVSVTLQLGMLHNAIVVPTGAVQWNDDGSFVYVIGDGDHIRKASIATGPVSNGYTVIDSGVQAGERVVIQGIDRLSDGVKVSPLKQSDESVAKPEAQDKKA</sequence>
<accession>A0A348HH41</accession>
<dbReference type="PANTHER" id="PTHR30469:SF12">
    <property type="entry name" value="MULTIDRUG RESISTANCE PROTEIN MDTA"/>
    <property type="match status" value="1"/>
</dbReference>
<dbReference type="Gene3D" id="2.40.420.20">
    <property type="match status" value="1"/>
</dbReference>
<dbReference type="OrthoDB" id="9783047at2"/>
<name>A0A348HH41_9GAMM</name>
<dbReference type="Proteomes" id="UP000267342">
    <property type="component" value="Chromosome"/>
</dbReference>
<dbReference type="Pfam" id="PF25917">
    <property type="entry name" value="BSH_RND"/>
    <property type="match status" value="1"/>
</dbReference>
<feature type="transmembrane region" description="Helical" evidence="8">
    <location>
        <begin position="16"/>
        <end position="35"/>
    </location>
</feature>
<evidence type="ECO:0000259" key="11">
    <source>
        <dbReference type="Pfam" id="PF25944"/>
    </source>
</evidence>
<feature type="domain" description="Multidrug resistance protein MdtA-like beta-barrel" evidence="11">
    <location>
        <begin position="222"/>
        <end position="305"/>
    </location>
</feature>
<dbReference type="Pfam" id="PF25989">
    <property type="entry name" value="YknX_C"/>
    <property type="match status" value="1"/>
</dbReference>
<dbReference type="Gene3D" id="2.40.50.100">
    <property type="match status" value="1"/>
</dbReference>
<feature type="domain" description="Multidrug resistance protein MdtA-like alpha-helical hairpin" evidence="9">
    <location>
        <begin position="116"/>
        <end position="183"/>
    </location>
</feature>
<dbReference type="GO" id="GO:0015562">
    <property type="term" value="F:efflux transmembrane transporter activity"/>
    <property type="evidence" value="ECO:0007669"/>
    <property type="project" value="TreeGrafter"/>
</dbReference>
<feature type="coiled-coil region" evidence="6">
    <location>
        <begin position="116"/>
        <end position="143"/>
    </location>
</feature>
<evidence type="ECO:0000256" key="5">
    <source>
        <dbReference type="ARBA" id="ARBA00023136"/>
    </source>
</evidence>
<dbReference type="InterPro" id="IPR058625">
    <property type="entry name" value="MdtA-like_BSH"/>
</dbReference>
<dbReference type="Gene3D" id="1.10.287.470">
    <property type="entry name" value="Helix hairpin bin"/>
    <property type="match status" value="1"/>
</dbReference>
<evidence type="ECO:0000313" key="13">
    <source>
        <dbReference type="EMBL" id="BBG30943.1"/>
    </source>
</evidence>
<evidence type="ECO:0000259" key="12">
    <source>
        <dbReference type="Pfam" id="PF25989"/>
    </source>
</evidence>
<keyword evidence="5 8" id="KW-0472">Membrane</keyword>
<protein>
    <submittedName>
        <fullName evidence="13">Putative efflux transport protein</fullName>
    </submittedName>
</protein>
<feature type="region of interest" description="Disordered" evidence="7">
    <location>
        <begin position="378"/>
        <end position="397"/>
    </location>
</feature>
<dbReference type="GO" id="GO:1990281">
    <property type="term" value="C:efflux pump complex"/>
    <property type="evidence" value="ECO:0007669"/>
    <property type="project" value="TreeGrafter"/>
</dbReference>
<evidence type="ECO:0000256" key="6">
    <source>
        <dbReference type="SAM" id="Coils"/>
    </source>
</evidence>
<reference evidence="13 14" key="1">
    <citation type="submission" date="2018-09" db="EMBL/GenBank/DDBJ databases">
        <title>Zymobacter palmae IAM14233 (=T109) whole genome analysis.</title>
        <authorList>
            <person name="Yanase H."/>
        </authorList>
    </citation>
    <scope>NUCLEOTIDE SEQUENCE [LARGE SCALE GENOMIC DNA]</scope>
    <source>
        <strain evidence="13 14">IAM14233</strain>
    </source>
</reference>
<dbReference type="SUPFAM" id="SSF111369">
    <property type="entry name" value="HlyD-like secretion proteins"/>
    <property type="match status" value="1"/>
</dbReference>